<evidence type="ECO:0000256" key="6">
    <source>
        <dbReference type="ARBA" id="ARBA00023242"/>
    </source>
</evidence>
<evidence type="ECO:0000259" key="11">
    <source>
        <dbReference type="PROSITE" id="PS50102"/>
    </source>
</evidence>
<protein>
    <recommendedName>
        <fullName evidence="11">RRM domain-containing protein</fullName>
    </recommendedName>
</protein>
<accession>A0A811NVF5</accession>
<feature type="domain" description="RRM" evidence="11">
    <location>
        <begin position="152"/>
        <end position="231"/>
    </location>
</feature>
<dbReference type="GO" id="GO:0005634">
    <property type="term" value="C:nucleus"/>
    <property type="evidence" value="ECO:0007669"/>
    <property type="project" value="UniProtKB-SubCell"/>
</dbReference>
<dbReference type="InterPro" id="IPR012677">
    <property type="entry name" value="Nucleotide-bd_a/b_plait_sf"/>
</dbReference>
<keyword evidence="13" id="KW-1185">Reference proteome</keyword>
<keyword evidence="6" id="KW-0539">Nucleus</keyword>
<keyword evidence="5 10" id="KW-0694">RNA-binding</keyword>
<feature type="domain" description="RRM" evidence="11">
    <location>
        <begin position="37"/>
        <end position="117"/>
    </location>
</feature>
<organism evidence="12 13">
    <name type="scientific">Miscanthus lutarioriparius</name>
    <dbReference type="NCBI Taxonomy" id="422564"/>
    <lineage>
        <taxon>Eukaryota</taxon>
        <taxon>Viridiplantae</taxon>
        <taxon>Streptophyta</taxon>
        <taxon>Embryophyta</taxon>
        <taxon>Tracheophyta</taxon>
        <taxon>Spermatophyta</taxon>
        <taxon>Magnoliopsida</taxon>
        <taxon>Liliopsida</taxon>
        <taxon>Poales</taxon>
        <taxon>Poaceae</taxon>
        <taxon>PACMAD clade</taxon>
        <taxon>Panicoideae</taxon>
        <taxon>Andropogonodae</taxon>
        <taxon>Andropogoneae</taxon>
        <taxon>Saccharinae</taxon>
        <taxon>Miscanthus</taxon>
    </lineage>
</organism>
<name>A0A811NVF5_9POAL</name>
<evidence type="ECO:0000256" key="9">
    <source>
        <dbReference type="ARBA" id="ARBA00063471"/>
    </source>
</evidence>
<dbReference type="OrthoDB" id="446113at2759"/>
<dbReference type="PANTHER" id="PTHR47640">
    <property type="entry name" value="TRNA SELENOCYSTEINE 1-ASSOCIATED PROTEIN 1-RELATED-RELATED"/>
    <property type="match status" value="1"/>
</dbReference>
<proteinExistence type="inferred from homology"/>
<dbReference type="InterPro" id="IPR000504">
    <property type="entry name" value="RRM_dom"/>
</dbReference>
<dbReference type="PROSITE" id="PS50102">
    <property type="entry name" value="RRM"/>
    <property type="match status" value="3"/>
</dbReference>
<feature type="domain" description="RRM" evidence="11">
    <location>
        <begin position="250"/>
        <end position="322"/>
    </location>
</feature>
<comment type="subcellular location">
    <subcellularLocation>
        <location evidence="2">Cytoplasmic granule</location>
    </subcellularLocation>
    <subcellularLocation>
        <location evidence="1">Nucleus</location>
    </subcellularLocation>
</comment>
<comment type="caution">
    <text evidence="12">The sequence shown here is derived from an EMBL/GenBank/DDBJ whole genome shotgun (WGS) entry which is preliminary data.</text>
</comment>
<dbReference type="EMBL" id="CAJGYO010000004">
    <property type="protein sequence ID" value="CAD6227128.1"/>
    <property type="molecule type" value="Genomic_DNA"/>
</dbReference>
<comment type="similarity">
    <text evidence="8">Belongs to the polyadenylate-binding RBP47 family.</text>
</comment>
<evidence type="ECO:0000256" key="3">
    <source>
        <dbReference type="ARBA" id="ARBA00022664"/>
    </source>
</evidence>
<dbReference type="Gene3D" id="3.30.70.330">
    <property type="match status" value="3"/>
</dbReference>
<evidence type="ECO:0000256" key="2">
    <source>
        <dbReference type="ARBA" id="ARBA00004463"/>
    </source>
</evidence>
<gene>
    <name evidence="12" type="ORF">NCGR_LOCUS18769</name>
</gene>
<evidence type="ECO:0000313" key="12">
    <source>
        <dbReference type="EMBL" id="CAD6227128.1"/>
    </source>
</evidence>
<evidence type="ECO:0000313" key="13">
    <source>
        <dbReference type="Proteomes" id="UP000604825"/>
    </source>
</evidence>
<dbReference type="Proteomes" id="UP000604825">
    <property type="component" value="Unassembled WGS sequence"/>
</dbReference>
<evidence type="ECO:0000256" key="8">
    <source>
        <dbReference type="ARBA" id="ARBA00061069"/>
    </source>
</evidence>
<dbReference type="FunFam" id="3.30.70.330:FF:000144">
    <property type="entry name" value="Polyadenylate-binding protein RBP47B"/>
    <property type="match status" value="1"/>
</dbReference>
<comment type="subunit">
    <text evidence="9">Interacts with the poly(A) tail of mRNA in nucleus.</text>
</comment>
<dbReference type="InterPro" id="IPR050825">
    <property type="entry name" value="RBM42_RBP45_47-like"/>
</dbReference>
<dbReference type="FunFam" id="3.30.70.330:FF:000159">
    <property type="entry name" value="tRNA selenocysteine 1-associated protein 1"/>
    <property type="match status" value="1"/>
</dbReference>
<dbReference type="CDD" id="cd12344">
    <property type="entry name" value="RRM1_SECp43_like"/>
    <property type="match status" value="1"/>
</dbReference>
<dbReference type="SMART" id="SM00360">
    <property type="entry name" value="RRM"/>
    <property type="match status" value="3"/>
</dbReference>
<evidence type="ECO:0000256" key="4">
    <source>
        <dbReference type="ARBA" id="ARBA00022737"/>
    </source>
</evidence>
<keyword evidence="3" id="KW-0507">mRNA processing</keyword>
<dbReference type="Pfam" id="PF00076">
    <property type="entry name" value="RRM_1"/>
    <property type="match status" value="3"/>
</dbReference>
<dbReference type="SUPFAM" id="SSF54928">
    <property type="entry name" value="RNA-binding domain, RBD"/>
    <property type="match status" value="2"/>
</dbReference>
<evidence type="ECO:0000256" key="5">
    <source>
        <dbReference type="ARBA" id="ARBA00022884"/>
    </source>
</evidence>
<dbReference type="GO" id="GO:0003729">
    <property type="term" value="F:mRNA binding"/>
    <property type="evidence" value="ECO:0007669"/>
    <property type="project" value="InterPro"/>
</dbReference>
<comment type="function">
    <text evidence="7">Heterogeneous nuclear ribonucleoprotein (hnRNP)-protein binding the poly(A) tail of mRNA and probably involved in some steps of pre-mRNA maturation.</text>
</comment>
<dbReference type="GO" id="GO:0006397">
    <property type="term" value="P:mRNA processing"/>
    <property type="evidence" value="ECO:0007669"/>
    <property type="project" value="UniProtKB-KW"/>
</dbReference>
<evidence type="ECO:0000256" key="7">
    <source>
        <dbReference type="ARBA" id="ARBA00057395"/>
    </source>
</evidence>
<dbReference type="InterPro" id="IPR035979">
    <property type="entry name" value="RBD_domain_sf"/>
</dbReference>
<reference evidence="12" key="1">
    <citation type="submission" date="2020-10" db="EMBL/GenBank/DDBJ databases">
        <authorList>
            <person name="Han B."/>
            <person name="Lu T."/>
            <person name="Zhao Q."/>
            <person name="Huang X."/>
            <person name="Zhao Y."/>
        </authorList>
    </citation>
    <scope>NUCLEOTIDE SEQUENCE</scope>
</reference>
<dbReference type="GO" id="GO:0005829">
    <property type="term" value="C:cytosol"/>
    <property type="evidence" value="ECO:0007669"/>
    <property type="project" value="TreeGrafter"/>
</dbReference>
<evidence type="ECO:0000256" key="1">
    <source>
        <dbReference type="ARBA" id="ARBA00004123"/>
    </source>
</evidence>
<sequence length="393" mass="44050">MASPHPLSWADAPPYHYHATPQLAPDSSASSDGAGARSLWIGGLLHWMDEDYLYACFTTSPELLSVVIRRSKQTGQSEGFGFLKFADHTATAQILKSYNGQKMPNAVRDFKLNWATQQPSTEKLHDPDFKLDPAIQQDAPQRHSGDNSSSEHSIFVGDLSYDVTEYMLHHLFKTRYPSVKSAKIIFDRFTGRSKCFGFVQFGDVNEQTQALTEMNGAYCSTRPMRIGPVPNKKNFFHNKQGTESYHDNNSRLFVGQLDQSVTYEDMMQAFRPYGELIDVKILAGKGCGFVTYSNRASAEEAIRMLNGSQLGGKAIKISWGQRSAEKQAQRNSGGFGWSPQDPYAYAQTGHPGYGYYQQQLPTVQMFRLHCLERAYVAPWSQPALAPGSVRLLW</sequence>
<dbReference type="CDD" id="cd12345">
    <property type="entry name" value="RRM2_SECp43_like"/>
    <property type="match status" value="1"/>
</dbReference>
<dbReference type="AlphaFoldDB" id="A0A811NVF5"/>
<evidence type="ECO:0000256" key="10">
    <source>
        <dbReference type="PROSITE-ProRule" id="PRU00176"/>
    </source>
</evidence>
<keyword evidence="4" id="KW-0677">Repeat</keyword>
<dbReference type="PANTHER" id="PTHR47640:SF62">
    <property type="entry name" value="RRM DOMAIN-CONTAINING PROTEIN"/>
    <property type="match status" value="1"/>
</dbReference>